<dbReference type="GO" id="GO:0004386">
    <property type="term" value="F:helicase activity"/>
    <property type="evidence" value="ECO:0007669"/>
    <property type="project" value="UniProtKB-KW"/>
</dbReference>
<dbReference type="GO" id="GO:0140097">
    <property type="term" value="F:catalytic activity, acting on DNA"/>
    <property type="evidence" value="ECO:0007669"/>
    <property type="project" value="UniProtKB-ARBA"/>
</dbReference>
<gene>
    <name evidence="12" type="ORF">GCM10007108_11250</name>
</gene>
<dbReference type="PIRSF" id="PIRSF037307">
    <property type="entry name" value="Lhr-like_helic_prd"/>
    <property type="match status" value="1"/>
</dbReference>
<name>A0AA37F9K1_9ARCH</name>
<dbReference type="PROSITE" id="PS51192">
    <property type="entry name" value="HELICASE_ATP_BIND_1"/>
    <property type="match status" value="1"/>
</dbReference>
<reference evidence="12" key="2">
    <citation type="submission" date="2022-09" db="EMBL/GenBank/DDBJ databases">
        <authorList>
            <person name="Sun Q."/>
            <person name="Ohkuma M."/>
        </authorList>
    </citation>
    <scope>NUCLEOTIDE SEQUENCE</scope>
    <source>
        <strain evidence="12">JCM 13583</strain>
    </source>
</reference>
<keyword evidence="4 12" id="KW-0347">Helicase</keyword>
<protein>
    <submittedName>
        <fullName evidence="12">Helicase</fullName>
    </submittedName>
</protein>
<dbReference type="InterPro" id="IPR052511">
    <property type="entry name" value="ATP-dep_Helicase"/>
</dbReference>
<reference evidence="12" key="1">
    <citation type="journal article" date="2014" name="Int. J. Syst. Evol. Microbiol.">
        <title>Complete genome sequence of Corynebacterium casei LMG S-19264T (=DSM 44701T), isolated from a smear-ripened cheese.</title>
        <authorList>
            <consortium name="US DOE Joint Genome Institute (JGI-PGF)"/>
            <person name="Walter F."/>
            <person name="Albersmeier A."/>
            <person name="Kalinowski J."/>
            <person name="Ruckert C."/>
        </authorList>
    </citation>
    <scope>NUCLEOTIDE SEQUENCE</scope>
    <source>
        <strain evidence="12">JCM 13583</strain>
    </source>
</reference>
<evidence type="ECO:0000313" key="13">
    <source>
        <dbReference type="Proteomes" id="UP000632195"/>
    </source>
</evidence>
<dbReference type="SMART" id="SM00490">
    <property type="entry name" value="HELICc"/>
    <property type="match status" value="1"/>
</dbReference>
<evidence type="ECO:0000259" key="10">
    <source>
        <dbReference type="PROSITE" id="PS51192"/>
    </source>
</evidence>
<evidence type="ECO:0000259" key="11">
    <source>
        <dbReference type="PROSITE" id="PS51194"/>
    </source>
</evidence>
<keyword evidence="1" id="KW-0547">Nucleotide-binding</keyword>
<comment type="caution">
    <text evidence="12">The sequence shown here is derived from an EMBL/GenBank/DDBJ whole genome shotgun (WGS) entry which is preliminary data.</text>
</comment>
<keyword evidence="3" id="KW-0378">Hydrolase</keyword>
<dbReference type="GO" id="GO:0006281">
    <property type="term" value="P:DNA repair"/>
    <property type="evidence" value="ECO:0007669"/>
    <property type="project" value="UniProtKB-KW"/>
</dbReference>
<evidence type="ECO:0000256" key="9">
    <source>
        <dbReference type="ARBA" id="ARBA00093467"/>
    </source>
</evidence>
<dbReference type="Pfam" id="PF08494">
    <property type="entry name" value="DEAD_assoc"/>
    <property type="match status" value="1"/>
</dbReference>
<dbReference type="InterPro" id="IPR045628">
    <property type="entry name" value="Lhr_WH_dom"/>
</dbReference>
<dbReference type="PANTHER" id="PTHR47962:SF5">
    <property type="entry name" value="ATP-DEPENDENT HELICASE LHR-RELATED"/>
    <property type="match status" value="1"/>
</dbReference>
<evidence type="ECO:0000256" key="2">
    <source>
        <dbReference type="ARBA" id="ARBA00022763"/>
    </source>
</evidence>
<keyword evidence="2" id="KW-0227">DNA damage</keyword>
<dbReference type="GO" id="GO:0003677">
    <property type="term" value="F:DNA binding"/>
    <property type="evidence" value="ECO:0007669"/>
    <property type="project" value="UniProtKB-KW"/>
</dbReference>
<dbReference type="InterPro" id="IPR001650">
    <property type="entry name" value="Helicase_C-like"/>
</dbReference>
<keyword evidence="13" id="KW-1185">Reference proteome</keyword>
<dbReference type="RefSeq" id="WP_229657510.1">
    <property type="nucleotide sequence ID" value="NZ_BMNY01000001.1"/>
</dbReference>
<evidence type="ECO:0000256" key="7">
    <source>
        <dbReference type="ARBA" id="ARBA00023204"/>
    </source>
</evidence>
<dbReference type="Pfam" id="PF00270">
    <property type="entry name" value="DEAD"/>
    <property type="match status" value="1"/>
</dbReference>
<dbReference type="PANTHER" id="PTHR47962">
    <property type="entry name" value="ATP-DEPENDENT HELICASE LHR-RELATED-RELATED"/>
    <property type="match status" value="1"/>
</dbReference>
<dbReference type="InterPro" id="IPR011545">
    <property type="entry name" value="DEAD/DEAH_box_helicase_dom"/>
</dbReference>
<dbReference type="SUPFAM" id="SSF52540">
    <property type="entry name" value="P-loop containing nucleoside triphosphate hydrolases"/>
    <property type="match status" value="1"/>
</dbReference>
<dbReference type="Gene3D" id="3.40.50.300">
    <property type="entry name" value="P-loop containing nucleotide triphosphate hydrolases"/>
    <property type="match status" value="2"/>
</dbReference>
<keyword evidence="6" id="KW-0238">DNA-binding</keyword>
<dbReference type="InterPro" id="IPR013701">
    <property type="entry name" value="Lhr-like_DEAD/DEAH_assoc"/>
</dbReference>
<accession>A0AA37F9K1</accession>
<feature type="domain" description="Helicase ATP-binding" evidence="10">
    <location>
        <begin position="28"/>
        <end position="204"/>
    </location>
</feature>
<proteinExistence type="inferred from homology"/>
<keyword evidence="5" id="KW-0067">ATP-binding</keyword>
<dbReference type="Pfam" id="PF19306">
    <property type="entry name" value="WHD_Lhr"/>
    <property type="match status" value="1"/>
</dbReference>
<sequence length="899" mass="101936">MISIDSRILETLARRGISELTELQRDVFPVILSGENALILSPTGSGKTEAALVPVLQRILEQPGEPVQVIYVTPLRALNRDLMQRITGYATDLGLRVQVRHSDITEADRREIARNPADILITTPESLQIMLSSRGLREIVSRVRCLIVDELHEMAQNERGAQFALVMERLREVAGDYQRIGLSATVGNPGDLAHYLDPVRGARIVQSPVSKRLDIRAIVPPKAPREVAEKMGCDEQYAGAILLIWELIEKHRGTLVFTNTRSVAEDMAFRLRLLLGDPPVSVHHGSLSRESRERAEQDFKEGRLKALICTSSLELGIDIGTADLVLQFNSPRQINKLVQRVGRSGHWITRVSKGYVVCSDVVELEEAAAIIGYAFTGHTEDIRIMENSMATLANQLISEIRVLGRDHWTHLFSLFRRAYPFRNMTEEQFLDVVKFLSSTGKLRFDGESVSRGRGNLTYFIENISMIPSEKNYRVIDIGSNRFVGTLDERYVVSEIEPGTYFVMRGETWRTVRVDEDRILVERFPTAALAPKWSGEDIPVLPDVVRRVSENRKARHIEDAVDPESRQRLEEWYSGSLATLDEVLIEVRGPEIIVQVLLGTRGNFALAEILSSIFTQVTGESVEMDYSPYHIYFRVSRRFRPEDVERVIRSVEPENVEAHVRSVARRSRFFSSVFLYEARKFGVISRDADISRVRLEKIIEAYLDTPLYTDSVRKLVHDYMDMPALMAFIQGLRSGRIRVRHVSGPQASSDVFLSHYMERVAPLKPTRAILETVKNRLLNEEMRLVCTVCGNVRTVKVRDVKSVRCPSCGSSLVAALSPFEAENGYRDFSKLSERERRRLVKNAHIVRERGTDALIVLAARGIGPETASRLLEVTYASEEDLLRAILNAEVDYARNRRFWD</sequence>
<dbReference type="Proteomes" id="UP000632195">
    <property type="component" value="Unassembled WGS sequence"/>
</dbReference>
<dbReference type="SMART" id="SM00487">
    <property type="entry name" value="DEXDc"/>
    <property type="match status" value="1"/>
</dbReference>
<evidence type="ECO:0000256" key="5">
    <source>
        <dbReference type="ARBA" id="ARBA00022840"/>
    </source>
</evidence>
<dbReference type="InterPro" id="IPR017170">
    <property type="entry name" value="Lhr-like"/>
</dbReference>
<dbReference type="AlphaFoldDB" id="A0AA37F9K1"/>
<organism evidence="12 13">
    <name type="scientific">Thermogymnomonas acidicola</name>
    <dbReference type="NCBI Taxonomy" id="399579"/>
    <lineage>
        <taxon>Archaea</taxon>
        <taxon>Methanobacteriati</taxon>
        <taxon>Thermoplasmatota</taxon>
        <taxon>Thermoplasmata</taxon>
        <taxon>Thermoplasmatales</taxon>
        <taxon>Thermogymnomonas</taxon>
    </lineage>
</organism>
<dbReference type="PROSITE" id="PS51194">
    <property type="entry name" value="HELICASE_CTER"/>
    <property type="match status" value="1"/>
</dbReference>
<evidence type="ECO:0000256" key="1">
    <source>
        <dbReference type="ARBA" id="ARBA00022741"/>
    </source>
</evidence>
<keyword evidence="8" id="KW-0413">Isomerase</keyword>
<evidence type="ECO:0000256" key="8">
    <source>
        <dbReference type="ARBA" id="ARBA00023235"/>
    </source>
</evidence>
<evidence type="ECO:0000256" key="6">
    <source>
        <dbReference type="ARBA" id="ARBA00023125"/>
    </source>
</evidence>
<evidence type="ECO:0000256" key="4">
    <source>
        <dbReference type="ARBA" id="ARBA00022806"/>
    </source>
</evidence>
<dbReference type="InterPro" id="IPR027417">
    <property type="entry name" value="P-loop_NTPase"/>
</dbReference>
<feature type="domain" description="Helicase C-terminal" evidence="11">
    <location>
        <begin position="243"/>
        <end position="390"/>
    </location>
</feature>
<dbReference type="Pfam" id="PF00271">
    <property type="entry name" value="Helicase_C"/>
    <property type="match status" value="1"/>
</dbReference>
<dbReference type="GO" id="GO:0016887">
    <property type="term" value="F:ATP hydrolysis activity"/>
    <property type="evidence" value="ECO:0007669"/>
    <property type="project" value="TreeGrafter"/>
</dbReference>
<keyword evidence="7" id="KW-0234">DNA repair</keyword>
<comment type="similarity">
    <text evidence="9">Belongs to the Lhr helicase family. Lhr-Core subfamily.</text>
</comment>
<evidence type="ECO:0000256" key="3">
    <source>
        <dbReference type="ARBA" id="ARBA00022801"/>
    </source>
</evidence>
<dbReference type="GO" id="GO:0005524">
    <property type="term" value="F:ATP binding"/>
    <property type="evidence" value="ECO:0007669"/>
    <property type="project" value="UniProtKB-KW"/>
</dbReference>
<dbReference type="EMBL" id="BMNY01000001">
    <property type="protein sequence ID" value="GGM75073.1"/>
    <property type="molecule type" value="Genomic_DNA"/>
</dbReference>
<dbReference type="InterPro" id="IPR014001">
    <property type="entry name" value="Helicase_ATP-bd"/>
</dbReference>
<evidence type="ECO:0000313" key="12">
    <source>
        <dbReference type="EMBL" id="GGM75073.1"/>
    </source>
</evidence>